<feature type="region of interest" description="Disordered" evidence="1">
    <location>
        <begin position="1154"/>
        <end position="1174"/>
    </location>
</feature>
<dbReference type="InterPro" id="IPR009050">
    <property type="entry name" value="Globin-like_sf"/>
</dbReference>
<evidence type="ECO:0000313" key="3">
    <source>
        <dbReference type="Proteomes" id="UP000002630"/>
    </source>
</evidence>
<feature type="compositionally biased region" description="Polar residues" evidence="1">
    <location>
        <begin position="327"/>
        <end position="336"/>
    </location>
</feature>
<feature type="region of interest" description="Disordered" evidence="1">
    <location>
        <begin position="536"/>
        <end position="671"/>
    </location>
</feature>
<feature type="compositionally biased region" description="Polar residues" evidence="1">
    <location>
        <begin position="1050"/>
        <end position="1068"/>
    </location>
</feature>
<feature type="compositionally biased region" description="Gly residues" evidence="1">
    <location>
        <begin position="358"/>
        <end position="378"/>
    </location>
</feature>
<feature type="compositionally biased region" description="Low complexity" evidence="1">
    <location>
        <begin position="1471"/>
        <end position="1488"/>
    </location>
</feature>
<dbReference type="Gene3D" id="1.10.490.10">
    <property type="entry name" value="Globins"/>
    <property type="match status" value="1"/>
</dbReference>
<feature type="compositionally biased region" description="Low complexity" evidence="1">
    <location>
        <begin position="1334"/>
        <end position="1356"/>
    </location>
</feature>
<feature type="region of interest" description="Disordered" evidence="1">
    <location>
        <begin position="398"/>
        <end position="433"/>
    </location>
</feature>
<feature type="region of interest" description="Disordered" evidence="1">
    <location>
        <begin position="714"/>
        <end position="900"/>
    </location>
</feature>
<feature type="region of interest" description="Disordered" evidence="1">
    <location>
        <begin position="963"/>
        <end position="1025"/>
    </location>
</feature>
<feature type="compositionally biased region" description="Basic and acidic residues" evidence="1">
    <location>
        <begin position="570"/>
        <end position="591"/>
    </location>
</feature>
<feature type="compositionally biased region" description="Basic and acidic residues" evidence="1">
    <location>
        <begin position="985"/>
        <end position="995"/>
    </location>
</feature>
<dbReference type="GO" id="GO:0020037">
    <property type="term" value="F:heme binding"/>
    <property type="evidence" value="ECO:0007669"/>
    <property type="project" value="InterPro"/>
</dbReference>
<feature type="compositionally biased region" description="Basic and acidic residues" evidence="1">
    <location>
        <begin position="1659"/>
        <end position="1676"/>
    </location>
</feature>
<feature type="region of interest" description="Disordered" evidence="1">
    <location>
        <begin position="274"/>
        <end position="293"/>
    </location>
</feature>
<gene>
    <name evidence="2" type="ORF">Esi_0305_0012</name>
</gene>
<feature type="compositionally biased region" description="Basic and acidic residues" evidence="1">
    <location>
        <begin position="760"/>
        <end position="788"/>
    </location>
</feature>
<dbReference type="Proteomes" id="UP000002630">
    <property type="component" value="Unassembled WGS sequence"/>
</dbReference>
<keyword evidence="3" id="KW-1185">Reference proteome</keyword>
<feature type="region of interest" description="Disordered" evidence="1">
    <location>
        <begin position="1334"/>
        <end position="1370"/>
    </location>
</feature>
<feature type="compositionally biased region" description="Gly residues" evidence="1">
    <location>
        <begin position="212"/>
        <end position="222"/>
    </location>
</feature>
<feature type="compositionally biased region" description="Basic and acidic residues" evidence="1">
    <location>
        <begin position="922"/>
        <end position="937"/>
    </location>
</feature>
<feature type="compositionally biased region" description="Basic and acidic residues" evidence="1">
    <location>
        <begin position="1015"/>
        <end position="1025"/>
    </location>
</feature>
<dbReference type="OrthoDB" id="436496at2759"/>
<feature type="compositionally biased region" description="Low complexity" evidence="1">
    <location>
        <begin position="1579"/>
        <end position="1589"/>
    </location>
</feature>
<reference evidence="2 3" key="1">
    <citation type="journal article" date="2010" name="Nature">
        <title>The Ectocarpus genome and the independent evolution of multicellularity in brown algae.</title>
        <authorList>
            <person name="Cock J.M."/>
            <person name="Sterck L."/>
            <person name="Rouze P."/>
            <person name="Scornet D."/>
            <person name="Allen A.E."/>
            <person name="Amoutzias G."/>
            <person name="Anthouard V."/>
            <person name="Artiguenave F."/>
            <person name="Aury J.M."/>
            <person name="Badger J.H."/>
            <person name="Beszteri B."/>
            <person name="Billiau K."/>
            <person name="Bonnet E."/>
            <person name="Bothwell J.H."/>
            <person name="Bowler C."/>
            <person name="Boyen C."/>
            <person name="Brownlee C."/>
            <person name="Carrano C.J."/>
            <person name="Charrier B."/>
            <person name="Cho G.Y."/>
            <person name="Coelho S.M."/>
            <person name="Collen J."/>
            <person name="Corre E."/>
            <person name="Da Silva C."/>
            <person name="Delage L."/>
            <person name="Delaroque N."/>
            <person name="Dittami S.M."/>
            <person name="Doulbeau S."/>
            <person name="Elias M."/>
            <person name="Farnham G."/>
            <person name="Gachon C.M."/>
            <person name="Gschloessl B."/>
            <person name="Heesch S."/>
            <person name="Jabbari K."/>
            <person name="Jubin C."/>
            <person name="Kawai H."/>
            <person name="Kimura K."/>
            <person name="Kloareg B."/>
            <person name="Kupper F.C."/>
            <person name="Lang D."/>
            <person name="Le Bail A."/>
            <person name="Leblanc C."/>
            <person name="Lerouge P."/>
            <person name="Lohr M."/>
            <person name="Lopez P.J."/>
            <person name="Martens C."/>
            <person name="Maumus F."/>
            <person name="Michel G."/>
            <person name="Miranda-Saavedra D."/>
            <person name="Morales J."/>
            <person name="Moreau H."/>
            <person name="Motomura T."/>
            <person name="Nagasato C."/>
            <person name="Napoli C.A."/>
            <person name="Nelson D.R."/>
            <person name="Nyvall-Collen P."/>
            <person name="Peters A.F."/>
            <person name="Pommier C."/>
            <person name="Potin P."/>
            <person name="Poulain J."/>
            <person name="Quesneville H."/>
            <person name="Read B."/>
            <person name="Rensing S.A."/>
            <person name="Ritter A."/>
            <person name="Rousvoal S."/>
            <person name="Samanta M."/>
            <person name="Samson G."/>
            <person name="Schroeder D.C."/>
            <person name="Segurens B."/>
            <person name="Strittmatter M."/>
            <person name="Tonon T."/>
            <person name="Tregear J.W."/>
            <person name="Valentin K."/>
            <person name="von Dassow P."/>
            <person name="Yamagishi T."/>
            <person name="Van de Peer Y."/>
            <person name="Wincker P."/>
        </authorList>
    </citation>
    <scope>NUCLEOTIDE SEQUENCE [LARGE SCALE GENOMIC DNA]</scope>
    <source>
        <strain evidence="3">Ec32 / CCAP1310/4</strain>
    </source>
</reference>
<feature type="compositionally biased region" description="Low complexity" evidence="1">
    <location>
        <begin position="651"/>
        <end position="671"/>
    </location>
</feature>
<protein>
    <recommendedName>
        <fullName evidence="4">Globin family profile domain-containing protein</fullName>
    </recommendedName>
</protein>
<proteinExistence type="predicted"/>
<feature type="compositionally biased region" description="Low complexity" evidence="1">
    <location>
        <begin position="467"/>
        <end position="477"/>
    </location>
</feature>
<dbReference type="InterPro" id="IPR012292">
    <property type="entry name" value="Globin/Proto"/>
</dbReference>
<organism evidence="2 3">
    <name type="scientific">Ectocarpus siliculosus</name>
    <name type="common">Brown alga</name>
    <name type="synonym">Conferva siliculosa</name>
    <dbReference type="NCBI Taxonomy" id="2880"/>
    <lineage>
        <taxon>Eukaryota</taxon>
        <taxon>Sar</taxon>
        <taxon>Stramenopiles</taxon>
        <taxon>Ochrophyta</taxon>
        <taxon>PX clade</taxon>
        <taxon>Phaeophyceae</taxon>
        <taxon>Ectocarpales</taxon>
        <taxon>Ectocarpaceae</taxon>
        <taxon>Ectocarpus</taxon>
    </lineage>
</organism>
<accession>D7FWG0</accession>
<feature type="compositionally biased region" description="Polar residues" evidence="1">
    <location>
        <begin position="1448"/>
        <end position="1458"/>
    </location>
</feature>
<feature type="compositionally biased region" description="Low complexity" evidence="1">
    <location>
        <begin position="185"/>
        <end position="201"/>
    </location>
</feature>
<dbReference type="GO" id="GO:0019825">
    <property type="term" value="F:oxygen binding"/>
    <property type="evidence" value="ECO:0007669"/>
    <property type="project" value="InterPro"/>
</dbReference>
<feature type="region of interest" description="Disordered" evidence="1">
    <location>
        <begin position="1041"/>
        <end position="1089"/>
    </location>
</feature>
<dbReference type="InParanoid" id="D7FWG0"/>
<feature type="region of interest" description="Disordered" evidence="1">
    <location>
        <begin position="1554"/>
        <end position="1600"/>
    </location>
</feature>
<feature type="region of interest" description="Disordered" evidence="1">
    <location>
        <begin position="463"/>
        <end position="508"/>
    </location>
</feature>
<evidence type="ECO:0000313" key="2">
    <source>
        <dbReference type="EMBL" id="CBJ32048.1"/>
    </source>
</evidence>
<sequence length="1716" mass="173726">MGVGASAPPPLPTGRQAEGVRVRVAVKERYLAYLPQYINLDAALTEEKVRLVANHWNLIAEEDDTGMQDAGLAPSRISVFYDAFYEKLFEKAPKTKNLFDGNMVRQSRALVKMVSWLCNLEVTDDLVSRLEALADRHVGYGCLPLHYEAGGDALQHALRATAQDQDPKQMEVIMKDQEWFGAGGRSPVRRSSSSGPFTRSSSGRRRKKGSKGWAGGGGGGWGRSFNHRSPGAGLGGNGSDGGGGRRRRAASGGSGSTFGVLGAPWGGRGHTLVAPYADSHDGEDGGGIYPPGSPFSMASSAGSGMHLSLAGSVSTVPRNDSICASPDGSSRVSANGRSGPDAGKGVRGRRSKILRGLGMMGGPRSGGGGSAEEFGGGVPSSSPRETIGARAMAVLGGRPRRQKEGISAGRQGVPHMIAPDRRQHSRSSSVGSLSAAAETVSLVAPEGGGRNWAGAGGYGVPFPTTLSSSPRGSDLSSTYQQRRKADRSHDSSTTAATPPLASPASSALSLPVSRSWEQSSALLSARLGSGNGGGIGIGFSSKRQQAGRSLAAATPKSRTPTAAAMLRQDGGWHDTGGHGGKKEVVRKEGTPRSRQTPPATGKKSPSGFDNSGRGGGAGGRGEVDARPSRRSATGTSPRDRRQRIGRPPSPSSSLSPRLPAAAGGAVGRRQTAATATAVSTVATATATAVASIASVSPPSSAALRPYELMAERAKKAAEPTPLQLPASSTARMEKAAAHGVGGRGVSEAGGQRDLPSEALSHGDGEPEPVRELHGHQAAEGGGLREEPALLRTPGGDKTGRAHRAFPSPAKSRNGSRRAARRGDSGSRSFSRRRHRPNGEKKKSPAGVALGRVSTPPGSKGVGVADQAGVFSDDGDDGKARSSKRTGGGGKGPSRQPPVRKLSHEAATMFGFLDEEEDGGGEAEAKTEQRLNSWDRRPKSMNAADISAVDSIGANAMAFFEKKRLQKKQRGERSGNGSVVAGSPMKVKEAEEKKEDEAESSSLLRNWQPQLQALPRQEEAAEAKPGAEYDALAAAVVAPADDAKGPAHADSQLSRTPKQLGSTRGNAWQTREAILVTPPRATGGGESDEAGGRAARAVVVEPSNSLCATTGAVAHAVVPYEHASPPMWKPFRPIVGPDAAAAVAGGALRAGAKEVKVPHSTTLEPPSLGPDDVSGSGDVARPAVDAPACSLGNGNTDAVGKEDTAEACECPLGKGRADVVGTTSNGVIGKGGGATAAGWTGAPRTEERQRLRQDQLDLVKQSDKTPMTLPLMDGSTHAPEADDFSEMAMSVGPEKSRRSKQKALASPAAAAAAVMSGDGNNGGVQIGQASGARAASSAVSPSSDAGTTWLTLSSTTPVTPPSNAVSGAGLSLSREDRAVAVAGGELEEPEPVAPAGAAAAGLSQEPFGRSAPACGAHDLGGQEGGLRTATGVDDNEAPQEAACGALGTSLESSQRNSSEAAVGGDGGKAQDGSTAVAAGGARGGTQVRATGGGSVVVAAGTVSAASELWGGRSASAKARAAELRDRETAAAAAAAAAEAATADGCTVKAMNSATAKRTGGTGGAVDGTGGHDGRREKLRSTSSARAQAAAAPPPPLASPVKAKGRVAAMAARVMAGNWGRGGDTAVPVGSVAGAGGTVAGVLGDGVKAGDSRLISAKAGRGEGEGRYGGDAAGRERGVTGSMNGGRVRVESRKGPMEGLAFGNVRQRASAWDMALRS</sequence>
<feature type="compositionally biased region" description="Gly residues" evidence="1">
    <location>
        <begin position="1558"/>
        <end position="1567"/>
    </location>
</feature>
<dbReference type="EMBL" id="FN649760">
    <property type="protein sequence ID" value="CBJ32048.1"/>
    <property type="molecule type" value="Genomic_DNA"/>
</dbReference>
<feature type="compositionally biased region" description="Low complexity" evidence="1">
    <location>
        <begin position="491"/>
        <end position="508"/>
    </location>
</feature>
<feature type="region of interest" description="Disordered" evidence="1">
    <location>
        <begin position="914"/>
        <end position="937"/>
    </location>
</feature>
<evidence type="ECO:0008006" key="4">
    <source>
        <dbReference type="Google" id="ProtNLM"/>
    </source>
</evidence>
<feature type="compositionally biased region" description="Gly residues" evidence="1">
    <location>
        <begin position="232"/>
        <end position="242"/>
    </location>
</feature>
<feature type="region of interest" description="Disordered" evidence="1">
    <location>
        <begin position="182"/>
        <end position="256"/>
    </location>
</feature>
<feature type="region of interest" description="Disordered" evidence="1">
    <location>
        <begin position="320"/>
        <end position="384"/>
    </location>
</feature>
<evidence type="ECO:0000256" key="1">
    <source>
        <dbReference type="SAM" id="MobiDB-lite"/>
    </source>
</evidence>
<name>D7FWG0_ECTSI</name>
<dbReference type="SUPFAM" id="SSF46458">
    <property type="entry name" value="Globin-like"/>
    <property type="match status" value="1"/>
</dbReference>
<feature type="region of interest" description="Disordered" evidence="1">
    <location>
        <begin position="1407"/>
        <end position="1488"/>
    </location>
</feature>
<feature type="region of interest" description="Disordered" evidence="1">
    <location>
        <begin position="1659"/>
        <end position="1690"/>
    </location>
</feature>
<feature type="compositionally biased region" description="Basic and acidic residues" evidence="1">
    <location>
        <begin position="1568"/>
        <end position="1578"/>
    </location>
</feature>